<name>A0ABP8FYD8_9BACT</name>
<dbReference type="EMBL" id="BAABGX010000003">
    <property type="protein sequence ID" value="GAA4313533.1"/>
    <property type="molecule type" value="Genomic_DNA"/>
</dbReference>
<sequence>MINQERPANCWPFLVKVDAVFGLFSRKQAKNEIAKQCAGDKAVPGLYRKIRSSEERIAASQTPSRLPTDLAQGSLGCAPGAWAGTEQWLGIWQ</sequence>
<accession>A0ABP8FYD8</accession>
<protein>
    <submittedName>
        <fullName evidence="1">Uncharacterized protein</fullName>
    </submittedName>
</protein>
<gene>
    <name evidence="1" type="ORF">GCM10023183_33310</name>
</gene>
<evidence type="ECO:0000313" key="1">
    <source>
        <dbReference type="EMBL" id="GAA4313533.1"/>
    </source>
</evidence>
<dbReference type="RefSeq" id="WP_345168659.1">
    <property type="nucleotide sequence ID" value="NZ_BAABGX010000003.1"/>
</dbReference>
<keyword evidence="2" id="KW-1185">Reference proteome</keyword>
<dbReference type="Proteomes" id="UP001501844">
    <property type="component" value="Unassembled WGS sequence"/>
</dbReference>
<organism evidence="1 2">
    <name type="scientific">Nibribacter koreensis</name>
    <dbReference type="NCBI Taxonomy" id="1084519"/>
    <lineage>
        <taxon>Bacteria</taxon>
        <taxon>Pseudomonadati</taxon>
        <taxon>Bacteroidota</taxon>
        <taxon>Cytophagia</taxon>
        <taxon>Cytophagales</taxon>
        <taxon>Hymenobacteraceae</taxon>
        <taxon>Nibribacter</taxon>
    </lineage>
</organism>
<comment type="caution">
    <text evidence="1">The sequence shown here is derived from an EMBL/GenBank/DDBJ whole genome shotgun (WGS) entry which is preliminary data.</text>
</comment>
<evidence type="ECO:0000313" key="2">
    <source>
        <dbReference type="Proteomes" id="UP001501844"/>
    </source>
</evidence>
<proteinExistence type="predicted"/>
<reference evidence="2" key="1">
    <citation type="journal article" date="2019" name="Int. J. Syst. Evol. Microbiol.">
        <title>The Global Catalogue of Microorganisms (GCM) 10K type strain sequencing project: providing services to taxonomists for standard genome sequencing and annotation.</title>
        <authorList>
            <consortium name="The Broad Institute Genomics Platform"/>
            <consortium name="The Broad Institute Genome Sequencing Center for Infectious Disease"/>
            <person name="Wu L."/>
            <person name="Ma J."/>
        </authorList>
    </citation>
    <scope>NUCLEOTIDE SEQUENCE [LARGE SCALE GENOMIC DNA]</scope>
    <source>
        <strain evidence="2">JCM 17917</strain>
    </source>
</reference>